<dbReference type="RefSeq" id="WP_346750007.1">
    <property type="nucleotide sequence ID" value="NZ_JAUJEA010000001.1"/>
</dbReference>
<sequence length="371" mass="42193">MNWHKKTALNTQGEKSREIWIREDEREALNFDLDVYLGKKTDLLNLKKNIVESIKKQLTYYLESRTKLYAGDDKEYVDVCPITGISTEQTSDVANIYGAEYVQTPDTGHVYVKYRPSKKSIHDFYLNDVTYAATYTDKKSAESRLNAIAVPWLEWTKEVYYNTYGKQPKKVLDVGSGAGHFVEACRRNGIHAEGIELSESSRDFARNIWGFEMDGRDFVEVAEEYKGYDIVTFWGLLEHTPNPGKILSAANKVVAGSDGGMVISKVPRWNSLSSAAQRLNPETIIRHIDPMGHIMLFTDASAAELYYRCGFRPNAAWYYGMDVYETLMQIGNATEDYIPLLNTGKMQVELQQFVDENRFSDGLTLAGTPIR</sequence>
<dbReference type="GO" id="GO:0032259">
    <property type="term" value="P:methylation"/>
    <property type="evidence" value="ECO:0007669"/>
    <property type="project" value="UniProtKB-KW"/>
</dbReference>
<gene>
    <name evidence="1" type="ORF">QQ008_01365</name>
</gene>
<dbReference type="SUPFAM" id="SSF53335">
    <property type="entry name" value="S-adenosyl-L-methionine-dependent methyltransferases"/>
    <property type="match status" value="1"/>
</dbReference>
<accession>A0ABT8KHR0</accession>
<keyword evidence="1" id="KW-0489">Methyltransferase</keyword>
<proteinExistence type="predicted"/>
<dbReference type="InterPro" id="IPR029063">
    <property type="entry name" value="SAM-dependent_MTases_sf"/>
</dbReference>
<reference evidence="1" key="1">
    <citation type="submission" date="2023-06" db="EMBL/GenBank/DDBJ databases">
        <title>Genomic of Parafulvivirga corallium.</title>
        <authorList>
            <person name="Wang G."/>
        </authorList>
    </citation>
    <scope>NUCLEOTIDE SEQUENCE</scope>
    <source>
        <strain evidence="1">BMA10</strain>
    </source>
</reference>
<dbReference type="Gene3D" id="3.40.50.150">
    <property type="entry name" value="Vaccinia Virus protein VP39"/>
    <property type="match status" value="1"/>
</dbReference>
<evidence type="ECO:0000313" key="1">
    <source>
        <dbReference type="EMBL" id="MDN5199978.1"/>
    </source>
</evidence>
<dbReference type="GO" id="GO:0008168">
    <property type="term" value="F:methyltransferase activity"/>
    <property type="evidence" value="ECO:0007669"/>
    <property type="project" value="UniProtKB-KW"/>
</dbReference>
<dbReference type="PANTHER" id="PTHR43861">
    <property type="entry name" value="TRANS-ACONITATE 2-METHYLTRANSFERASE-RELATED"/>
    <property type="match status" value="1"/>
</dbReference>
<dbReference type="Pfam" id="PF13489">
    <property type="entry name" value="Methyltransf_23"/>
    <property type="match status" value="1"/>
</dbReference>
<dbReference type="PANTHER" id="PTHR43861:SF6">
    <property type="entry name" value="METHYLTRANSFERASE TYPE 11"/>
    <property type="match status" value="1"/>
</dbReference>
<dbReference type="EC" id="2.1.1.-" evidence="1"/>
<evidence type="ECO:0000313" key="2">
    <source>
        <dbReference type="Proteomes" id="UP001172082"/>
    </source>
</evidence>
<comment type="caution">
    <text evidence="1">The sequence shown here is derived from an EMBL/GenBank/DDBJ whole genome shotgun (WGS) entry which is preliminary data.</text>
</comment>
<organism evidence="1 2">
    <name type="scientific">Splendidivirga corallicola</name>
    <dbReference type="NCBI Taxonomy" id="3051826"/>
    <lineage>
        <taxon>Bacteria</taxon>
        <taxon>Pseudomonadati</taxon>
        <taxon>Bacteroidota</taxon>
        <taxon>Cytophagia</taxon>
        <taxon>Cytophagales</taxon>
        <taxon>Splendidivirgaceae</taxon>
        <taxon>Splendidivirga</taxon>
    </lineage>
</organism>
<keyword evidence="1" id="KW-0808">Transferase</keyword>
<dbReference type="EMBL" id="JAUJEA010000001">
    <property type="protein sequence ID" value="MDN5199978.1"/>
    <property type="molecule type" value="Genomic_DNA"/>
</dbReference>
<protein>
    <submittedName>
        <fullName evidence="1">Class I SAM-dependent methyltransferase</fullName>
        <ecNumber evidence="1">2.1.1.-</ecNumber>
    </submittedName>
</protein>
<dbReference type="CDD" id="cd02440">
    <property type="entry name" value="AdoMet_MTases"/>
    <property type="match status" value="1"/>
</dbReference>
<dbReference type="Proteomes" id="UP001172082">
    <property type="component" value="Unassembled WGS sequence"/>
</dbReference>
<keyword evidence="2" id="KW-1185">Reference proteome</keyword>
<name>A0ABT8KHR0_9BACT</name>